<evidence type="ECO:0000313" key="5">
    <source>
        <dbReference type="EMBL" id="QES22525.1"/>
    </source>
</evidence>
<dbReference type="SUPFAM" id="SSF56214">
    <property type="entry name" value="4'-phosphopantetheinyl transferase"/>
    <property type="match status" value="2"/>
</dbReference>
<evidence type="ECO:0000313" key="6">
    <source>
        <dbReference type="Proteomes" id="UP000324106"/>
    </source>
</evidence>
<organism evidence="5 6">
    <name type="scientific">Streptomyces venezuelae</name>
    <dbReference type="NCBI Taxonomy" id="54571"/>
    <lineage>
        <taxon>Bacteria</taxon>
        <taxon>Bacillati</taxon>
        <taxon>Actinomycetota</taxon>
        <taxon>Actinomycetes</taxon>
        <taxon>Kitasatosporales</taxon>
        <taxon>Streptomycetaceae</taxon>
        <taxon>Streptomyces</taxon>
    </lineage>
</organism>
<dbReference type="EMBL" id="CP029194">
    <property type="protein sequence ID" value="QES22525.1"/>
    <property type="molecule type" value="Genomic_DNA"/>
</dbReference>
<evidence type="ECO:0000259" key="4">
    <source>
        <dbReference type="Pfam" id="PF01648"/>
    </source>
</evidence>
<dbReference type="GO" id="GO:0000287">
    <property type="term" value="F:magnesium ion binding"/>
    <property type="evidence" value="ECO:0007669"/>
    <property type="project" value="InterPro"/>
</dbReference>
<reference evidence="5 6" key="1">
    <citation type="submission" date="2018-05" db="EMBL/GenBank/DDBJ databases">
        <title>Streptomyces venezuelae.</title>
        <authorList>
            <person name="Kim W."/>
            <person name="Lee N."/>
            <person name="Cho B.-K."/>
        </authorList>
    </citation>
    <scope>NUCLEOTIDE SEQUENCE [LARGE SCALE GENOMIC DNA]</scope>
    <source>
        <strain evidence="5 6">ATCC 15068</strain>
    </source>
</reference>
<dbReference type="PANTHER" id="PTHR12215">
    <property type="entry name" value="PHOSPHOPANTETHEINE TRANSFERASE"/>
    <property type="match status" value="1"/>
</dbReference>
<dbReference type="PANTHER" id="PTHR12215:SF10">
    <property type="entry name" value="L-AMINOADIPATE-SEMIALDEHYDE DEHYDROGENASE-PHOSPHOPANTETHEINYL TRANSFERASE"/>
    <property type="match status" value="1"/>
</dbReference>
<gene>
    <name evidence="5" type="ORF">DEJ46_28320</name>
</gene>
<proteinExistence type="inferred from homology"/>
<dbReference type="InterPro" id="IPR050559">
    <property type="entry name" value="P-Pant_transferase_sf"/>
</dbReference>
<feature type="compositionally biased region" description="Pro residues" evidence="3">
    <location>
        <begin position="9"/>
        <end position="22"/>
    </location>
</feature>
<dbReference type="OrthoDB" id="190168at2"/>
<sequence length="292" mass="32283">MSTAAPDRGFPPAPDRVFPPEPSRVGGPAGPWAHLLRDLESSGFGMVHASLDEWRAQLPPEEERKELLGRDWERYSKLAGVHLRERFLATRMLIRHTAAVALGTEPYALELRYGLNGRVHLRGYDQIDVSLSHTADLLLCGITSLGVVGIDTEPAGRRLSGQDVERLMCTEPERKRIARAPEAERNGQLLSLWTLKEAYSKALGQGLRFPFAEFGFRMEDGEGGRTGHARLERADGTLVEDHTWRFATCPVPGGHVAAVALQDTRRSGRPDTRASTALNRQILAAIKRSRPA</sequence>
<dbReference type="Pfam" id="PF01648">
    <property type="entry name" value="ACPS"/>
    <property type="match status" value="1"/>
</dbReference>
<evidence type="ECO:0000256" key="3">
    <source>
        <dbReference type="SAM" id="MobiDB-lite"/>
    </source>
</evidence>
<protein>
    <submittedName>
        <fullName evidence="5">Phosphopantetheinyl transferase</fullName>
    </submittedName>
</protein>
<dbReference type="RefSeq" id="WP_150270819.1">
    <property type="nucleotide sequence ID" value="NZ_CP029194.1"/>
</dbReference>
<feature type="domain" description="4'-phosphopantetheinyl transferase" evidence="4">
    <location>
        <begin position="148"/>
        <end position="226"/>
    </location>
</feature>
<keyword evidence="2 5" id="KW-0808">Transferase</keyword>
<dbReference type="Gene3D" id="3.90.470.20">
    <property type="entry name" value="4'-phosphopantetheinyl transferase domain"/>
    <property type="match status" value="2"/>
</dbReference>
<dbReference type="InterPro" id="IPR037143">
    <property type="entry name" value="4-PPantetheinyl_Trfase_dom_sf"/>
</dbReference>
<dbReference type="AlphaFoldDB" id="A0A5P2AWH8"/>
<accession>A0A5P2AWH8</accession>
<dbReference type="GO" id="GO:0005829">
    <property type="term" value="C:cytosol"/>
    <property type="evidence" value="ECO:0007669"/>
    <property type="project" value="TreeGrafter"/>
</dbReference>
<dbReference type="InterPro" id="IPR008278">
    <property type="entry name" value="4-PPantetheinyl_Trfase_dom"/>
</dbReference>
<comment type="similarity">
    <text evidence="1">Belongs to the P-Pant transferase superfamily. Gsp/Sfp/HetI/AcpT family.</text>
</comment>
<name>A0A5P2AWH8_STRVZ</name>
<evidence type="ECO:0000256" key="1">
    <source>
        <dbReference type="ARBA" id="ARBA00010990"/>
    </source>
</evidence>
<feature type="region of interest" description="Disordered" evidence="3">
    <location>
        <begin position="1"/>
        <end position="29"/>
    </location>
</feature>
<dbReference type="Proteomes" id="UP000324106">
    <property type="component" value="Chromosome"/>
</dbReference>
<dbReference type="GO" id="GO:0019878">
    <property type="term" value="P:lysine biosynthetic process via aminoadipic acid"/>
    <property type="evidence" value="ECO:0007669"/>
    <property type="project" value="TreeGrafter"/>
</dbReference>
<evidence type="ECO:0000256" key="2">
    <source>
        <dbReference type="ARBA" id="ARBA00022679"/>
    </source>
</evidence>
<dbReference type="GO" id="GO:0008897">
    <property type="term" value="F:holo-[acyl-carrier-protein] synthase activity"/>
    <property type="evidence" value="ECO:0007669"/>
    <property type="project" value="InterPro"/>
</dbReference>